<dbReference type="EMBL" id="BLKG01000048">
    <property type="protein sequence ID" value="GFF87019.1"/>
    <property type="molecule type" value="Genomic_DNA"/>
</dbReference>
<evidence type="ECO:0000313" key="3">
    <source>
        <dbReference type="EMBL" id="GFF87019.1"/>
    </source>
</evidence>
<dbReference type="PANTHER" id="PTHR45657:SF3">
    <property type="entry name" value="TRANSPORTER, PUTATIVE (AFU_ORTHOLOGUE AFUA_5G09260)-RELATED"/>
    <property type="match status" value="1"/>
</dbReference>
<comment type="caution">
    <text evidence="3">The sequence shown here is derived from an EMBL/GenBank/DDBJ whole genome shotgun (WGS) entry which is preliminary data.</text>
</comment>
<dbReference type="SUPFAM" id="SSF52087">
    <property type="entry name" value="CRAL/TRIO domain"/>
    <property type="match status" value="1"/>
</dbReference>
<reference evidence="3 4" key="1">
    <citation type="submission" date="2020-01" db="EMBL/GenBank/DDBJ databases">
        <title>Draft genome sequence of Aspergillus udagawae IFM 53868.</title>
        <authorList>
            <person name="Takahashi H."/>
            <person name="Yaguchi T."/>
        </authorList>
    </citation>
    <scope>NUCLEOTIDE SEQUENCE [LARGE SCALE GENOMIC DNA]</scope>
    <source>
        <strain evidence="3 4">IFM 53868</strain>
    </source>
</reference>
<feature type="domain" description="CRAL-TRIO" evidence="2">
    <location>
        <begin position="122"/>
        <end position="315"/>
    </location>
</feature>
<accession>A0ABQ1ARZ4</accession>
<dbReference type="PANTHER" id="PTHR45657">
    <property type="entry name" value="CRAL-TRIO DOMAIN-CONTAINING PROTEIN YKL091C-RELATED"/>
    <property type="match status" value="1"/>
</dbReference>
<sequence>MPSATVPISTPIREPIGPNPSTAPGSCKVNTDGSTRQEPFTLASEVISPALQVQLDTFKALLEQQGYELSNPAENTDDTTLLRFLTAQKFNPDQALQQYHHVQTWRKEHEIRSFYQNVDVDYYEETRKMYPQWIGRRDNDGHAIYVFPVRHLTKKRLDAYLKKISSCPSSKAHRPSNLSPEDLHFHALYENLLHFVFPLVSELPRPDMSRAISASTHIVDVSGVSIRQFWSIRKYLQQASVTATTHYPETLGKVFVVGAPAFFKSIWDLISQWFDPVTRSKIFLLSSSEASEVLQKYIDPANLPAEYGGVLKWEWQDLPNLDADARRLVDNLYEKTDQGELFAKGPVIFEDDCIKLLGTINGKPRRNDFCPR</sequence>
<dbReference type="InterPro" id="IPR051026">
    <property type="entry name" value="PI/PC_transfer"/>
</dbReference>
<dbReference type="InterPro" id="IPR036865">
    <property type="entry name" value="CRAL-TRIO_dom_sf"/>
</dbReference>
<evidence type="ECO:0000259" key="2">
    <source>
        <dbReference type="PROSITE" id="PS50191"/>
    </source>
</evidence>
<dbReference type="InterPro" id="IPR011074">
    <property type="entry name" value="CRAL/TRIO_N_dom"/>
</dbReference>
<gene>
    <name evidence="3" type="ORF">IFM53868_05002</name>
</gene>
<dbReference type="SMART" id="SM00516">
    <property type="entry name" value="SEC14"/>
    <property type="match status" value="1"/>
</dbReference>
<name>A0ABQ1ARZ4_9EURO</name>
<evidence type="ECO:0000256" key="1">
    <source>
        <dbReference type="SAM" id="MobiDB-lite"/>
    </source>
</evidence>
<dbReference type="InterPro" id="IPR001251">
    <property type="entry name" value="CRAL-TRIO_dom"/>
</dbReference>
<dbReference type="CDD" id="cd00170">
    <property type="entry name" value="SEC14"/>
    <property type="match status" value="1"/>
</dbReference>
<dbReference type="InterPro" id="IPR036273">
    <property type="entry name" value="CRAL/TRIO_N_dom_sf"/>
</dbReference>
<dbReference type="Gene3D" id="1.10.8.20">
    <property type="entry name" value="N-terminal domain of phosphatidylinositol transfer protein sec14p"/>
    <property type="match status" value="1"/>
</dbReference>
<dbReference type="Gene3D" id="3.40.525.10">
    <property type="entry name" value="CRAL-TRIO lipid binding domain"/>
    <property type="match status" value="1"/>
</dbReference>
<dbReference type="Proteomes" id="UP000465266">
    <property type="component" value="Unassembled WGS sequence"/>
</dbReference>
<protein>
    <submittedName>
        <fullName evidence="3">Sec14 cytosolic factor</fullName>
    </submittedName>
</protein>
<keyword evidence="4" id="KW-1185">Reference proteome</keyword>
<evidence type="ECO:0000313" key="4">
    <source>
        <dbReference type="Proteomes" id="UP000465266"/>
    </source>
</evidence>
<dbReference type="Pfam" id="PF03765">
    <property type="entry name" value="CRAL_TRIO_N"/>
    <property type="match status" value="1"/>
</dbReference>
<feature type="region of interest" description="Disordered" evidence="1">
    <location>
        <begin position="1"/>
        <end position="35"/>
    </location>
</feature>
<dbReference type="SUPFAM" id="SSF46938">
    <property type="entry name" value="CRAL/TRIO N-terminal domain"/>
    <property type="match status" value="1"/>
</dbReference>
<proteinExistence type="predicted"/>
<feature type="compositionally biased region" description="Polar residues" evidence="1">
    <location>
        <begin position="19"/>
        <end position="35"/>
    </location>
</feature>
<organism evidence="3 4">
    <name type="scientific">Aspergillus udagawae</name>
    <dbReference type="NCBI Taxonomy" id="91492"/>
    <lineage>
        <taxon>Eukaryota</taxon>
        <taxon>Fungi</taxon>
        <taxon>Dikarya</taxon>
        <taxon>Ascomycota</taxon>
        <taxon>Pezizomycotina</taxon>
        <taxon>Eurotiomycetes</taxon>
        <taxon>Eurotiomycetidae</taxon>
        <taxon>Eurotiales</taxon>
        <taxon>Aspergillaceae</taxon>
        <taxon>Aspergillus</taxon>
        <taxon>Aspergillus subgen. Fumigati</taxon>
    </lineage>
</organism>
<dbReference type="Pfam" id="PF00650">
    <property type="entry name" value="CRAL_TRIO"/>
    <property type="match status" value="1"/>
</dbReference>
<dbReference type="PROSITE" id="PS50191">
    <property type="entry name" value="CRAL_TRIO"/>
    <property type="match status" value="1"/>
</dbReference>